<organism evidence="1 2">
    <name type="scientific">Methylomonas methanica</name>
    <dbReference type="NCBI Taxonomy" id="421"/>
    <lineage>
        <taxon>Bacteria</taxon>
        <taxon>Pseudomonadati</taxon>
        <taxon>Pseudomonadota</taxon>
        <taxon>Gammaproteobacteria</taxon>
        <taxon>Methylococcales</taxon>
        <taxon>Methylococcaceae</taxon>
        <taxon>Methylomonas</taxon>
    </lineage>
</organism>
<name>A0A177LXW3_METMH</name>
<dbReference type="AlphaFoldDB" id="A0A177LXW3"/>
<evidence type="ECO:0000313" key="1">
    <source>
        <dbReference type="EMBL" id="OAH97378.1"/>
    </source>
</evidence>
<dbReference type="Proteomes" id="UP000077763">
    <property type="component" value="Unassembled WGS sequence"/>
</dbReference>
<sequence>MSRLQIYIGKKYPPYRFLTNPAARTPMTKTEAQLLLNKANKASNFLFASVVTLIARRGYLALGFVKPHDCLRKYSEISNAYICRLIQASDTYLQMDPKLLHLQWVSEGALRPLVHLQTKDLQAIWDWVLKHRDGDTRITSRDMNLAIDALNILSHEICAVEHQAAVTVRIDRELLPKFRRHIFRIADAIRDENINSKTEWEIISKMIYRQLLKNFIDPGKHASSPKKAS</sequence>
<gene>
    <name evidence="1" type="ORF">A1353_23105</name>
</gene>
<dbReference type="RefSeq" id="WP_064038653.1">
    <property type="nucleotide sequence ID" value="NZ_LUUH01000101.1"/>
</dbReference>
<comment type="caution">
    <text evidence="1">The sequence shown here is derived from an EMBL/GenBank/DDBJ whole genome shotgun (WGS) entry which is preliminary data.</text>
</comment>
<proteinExistence type="predicted"/>
<accession>A0A177LXW3</accession>
<reference evidence="1 2" key="1">
    <citation type="submission" date="2016-03" db="EMBL/GenBank/DDBJ databases">
        <authorList>
            <person name="Ploux O."/>
        </authorList>
    </citation>
    <scope>NUCLEOTIDE SEQUENCE [LARGE SCALE GENOMIC DNA]</scope>
    <source>
        <strain evidence="1 2">R-45371</strain>
    </source>
</reference>
<evidence type="ECO:0000313" key="2">
    <source>
        <dbReference type="Proteomes" id="UP000077763"/>
    </source>
</evidence>
<protein>
    <submittedName>
        <fullName evidence="1">Uncharacterized protein</fullName>
    </submittedName>
</protein>
<dbReference type="EMBL" id="LUUH01000101">
    <property type="protein sequence ID" value="OAH97378.1"/>
    <property type="molecule type" value="Genomic_DNA"/>
</dbReference>